<name>A0ABW3I0J5_9FLAO</name>
<reference evidence="3" key="1">
    <citation type="journal article" date="2019" name="Int. J. Syst. Evol. Microbiol.">
        <title>The Global Catalogue of Microorganisms (GCM) 10K type strain sequencing project: providing services to taxonomists for standard genome sequencing and annotation.</title>
        <authorList>
            <consortium name="The Broad Institute Genomics Platform"/>
            <consortium name="The Broad Institute Genome Sequencing Center for Infectious Disease"/>
            <person name="Wu L."/>
            <person name="Ma J."/>
        </authorList>
    </citation>
    <scope>NUCLEOTIDE SEQUENCE [LARGE SCALE GENOMIC DNA]</scope>
    <source>
        <strain evidence="3">CCUG 62114</strain>
    </source>
</reference>
<dbReference type="RefSeq" id="WP_377713862.1">
    <property type="nucleotide sequence ID" value="NZ_JBHTJM010000005.1"/>
</dbReference>
<keyword evidence="1" id="KW-0472">Membrane</keyword>
<evidence type="ECO:0000313" key="3">
    <source>
        <dbReference type="Proteomes" id="UP001596997"/>
    </source>
</evidence>
<protein>
    <submittedName>
        <fullName evidence="2">PID-CTERM protein-sorting domain-containing protein</fullName>
    </submittedName>
</protein>
<accession>A0ABW3I0J5</accession>
<dbReference type="Proteomes" id="UP001596997">
    <property type="component" value="Unassembled WGS sequence"/>
</dbReference>
<keyword evidence="1" id="KW-0812">Transmembrane</keyword>
<organism evidence="2 3">
    <name type="scientific">Pseudofulvibacter geojedonensis</name>
    <dbReference type="NCBI Taxonomy" id="1123758"/>
    <lineage>
        <taxon>Bacteria</taxon>
        <taxon>Pseudomonadati</taxon>
        <taxon>Bacteroidota</taxon>
        <taxon>Flavobacteriia</taxon>
        <taxon>Flavobacteriales</taxon>
        <taxon>Flavobacteriaceae</taxon>
        <taxon>Pseudofulvibacter</taxon>
    </lineage>
</organism>
<feature type="transmembrane region" description="Helical" evidence="1">
    <location>
        <begin position="41"/>
        <end position="61"/>
    </location>
</feature>
<proteinExistence type="predicted"/>
<dbReference type="EMBL" id="JBHTJM010000005">
    <property type="protein sequence ID" value="MFD0963298.1"/>
    <property type="molecule type" value="Genomic_DNA"/>
</dbReference>
<evidence type="ECO:0000256" key="1">
    <source>
        <dbReference type="SAM" id="Phobius"/>
    </source>
</evidence>
<keyword evidence="3" id="KW-1185">Reference proteome</keyword>
<sequence>MKIKNYKILASVALVVILAMVFIMSGSPSVQEPPAPQQPPPGLPIDGGVLLLLASGVIYGIKKQINK</sequence>
<dbReference type="NCBIfam" id="NF046080">
    <property type="entry name" value="PID_CTERM"/>
    <property type="match status" value="1"/>
</dbReference>
<keyword evidence="1" id="KW-1133">Transmembrane helix</keyword>
<dbReference type="InterPro" id="IPR058207">
    <property type="entry name" value="PID_CTERM"/>
</dbReference>
<gene>
    <name evidence="2" type="ORF">ACFQ1O_04700</name>
</gene>
<evidence type="ECO:0000313" key="2">
    <source>
        <dbReference type="EMBL" id="MFD0963298.1"/>
    </source>
</evidence>
<comment type="caution">
    <text evidence="2">The sequence shown here is derived from an EMBL/GenBank/DDBJ whole genome shotgun (WGS) entry which is preliminary data.</text>
</comment>